<dbReference type="InterPro" id="IPR036977">
    <property type="entry name" value="DNA_primase_Znf_CHC2"/>
</dbReference>
<dbReference type="GO" id="GO:1990077">
    <property type="term" value="C:primosome complex"/>
    <property type="evidence" value="ECO:0007669"/>
    <property type="project" value="UniProtKB-KW"/>
</dbReference>
<dbReference type="InterPro" id="IPR019475">
    <property type="entry name" value="DNA_primase_DnaB-bd"/>
</dbReference>
<accession>A0A841GW15</accession>
<dbReference type="InterPro" id="IPR037068">
    <property type="entry name" value="DNA_primase_core_N_sf"/>
</dbReference>
<dbReference type="Gene3D" id="3.40.1360.10">
    <property type="match status" value="1"/>
</dbReference>
<dbReference type="Gene3D" id="3.90.580.10">
    <property type="entry name" value="Zinc finger, CHC2-type domain"/>
    <property type="match status" value="1"/>
</dbReference>
<sequence length="664" mass="74827">MPIPDHLVEDIRQRADLVEIISEHTRLKRAGKTWRGPCPLHGGEGPNFSVDPAKGFYKCFVCGEAGTVYNFLMKQSGMTFPEAVRDVAARVGVEIPDERAERRDREEDPNRGLYEINGFAAKWFRDQLASPEGAQARDYLKRRGITPETIERFGLGWAPESFDALGVAARKAGYHSNELLALGLIKEPKKAGRDPYDAFRGRVMFPIEDLSGRVLGFGGRVLEQTEAHIPKYLNSPESEIYHKGSTLYGLGWSRGSIRKEEVALVVEGYMDYVSLAAHGITHAVAPLGTAMTEEQAALIRQYAPRAILLYDSDKAGLKATFRNGDQLLRAGLEVLAATLPEGEDPDSLVRAQGADALRRYLDDAVDVLERKLILLDRRNFFGSIKGTRRAIDIMLPTVRAAKDEVMRGVYLKRISDKTGVSVDALQREVIDGAPAPRSRPAPSSSPPPPEPNFDYGGGREQEYPHPYEPRPERRQEQPYGRRRNDGDRGRGGWQRPDAPRPSPGPALRLRMGAERNLLMMMFHSERWVEECAKFVGPEDFQDADYRQLYRLLMELEGRRDPERRWLLEFPDELAGDVELLVGDAEHYDWTGSAGFFAENMDRILARPVEREMRAVKHEVSSGGDWSEGEMAALLERQTLKRENKHLRMKPGILDPDDPFLRGER</sequence>
<dbReference type="Pfam" id="PF08275">
    <property type="entry name" value="DNAG_N"/>
    <property type="match status" value="1"/>
</dbReference>
<dbReference type="HAMAP" id="MF_00974">
    <property type="entry name" value="DNA_primase_DnaG"/>
    <property type="match status" value="1"/>
</dbReference>
<dbReference type="Pfam" id="PF10410">
    <property type="entry name" value="DnaB_bind"/>
    <property type="match status" value="1"/>
</dbReference>
<dbReference type="SUPFAM" id="SSF56731">
    <property type="entry name" value="DNA primase core"/>
    <property type="match status" value="1"/>
</dbReference>
<dbReference type="InterPro" id="IPR036185">
    <property type="entry name" value="DNA_heli_DnaB-like_N_sf"/>
</dbReference>
<keyword evidence="4 12" id="KW-0548">Nucleotidyltransferase</keyword>
<evidence type="ECO:0000256" key="5">
    <source>
        <dbReference type="ARBA" id="ARBA00022705"/>
    </source>
</evidence>
<evidence type="ECO:0000256" key="1">
    <source>
        <dbReference type="ARBA" id="ARBA00022478"/>
    </source>
</evidence>
<keyword evidence="5 12" id="KW-0235">DNA replication</keyword>
<feature type="compositionally biased region" description="Basic and acidic residues" evidence="15">
    <location>
        <begin position="457"/>
        <end position="476"/>
    </location>
</feature>
<dbReference type="GO" id="GO:0000428">
    <property type="term" value="C:DNA-directed RNA polymerase complex"/>
    <property type="evidence" value="ECO:0007669"/>
    <property type="project" value="UniProtKB-KW"/>
</dbReference>
<dbReference type="GO" id="GO:0006269">
    <property type="term" value="P:DNA replication, synthesis of primer"/>
    <property type="evidence" value="ECO:0007669"/>
    <property type="project" value="UniProtKB-UniRule"/>
</dbReference>
<dbReference type="PIRSF" id="PIRSF002811">
    <property type="entry name" value="DnaG"/>
    <property type="match status" value="1"/>
</dbReference>
<comment type="domain">
    <text evidence="12">Contains an N-terminal zinc-binding domain, a central core domain that contains the primase activity, and a C-terminal DnaB-binding domain.</text>
</comment>
<evidence type="ECO:0000256" key="8">
    <source>
        <dbReference type="ARBA" id="ARBA00022833"/>
    </source>
</evidence>
<dbReference type="Pfam" id="PF13155">
    <property type="entry name" value="Toprim_2"/>
    <property type="match status" value="1"/>
</dbReference>
<keyword evidence="11 12" id="KW-0804">Transcription</keyword>
<evidence type="ECO:0000256" key="10">
    <source>
        <dbReference type="ARBA" id="ARBA00023125"/>
    </source>
</evidence>
<dbReference type="AlphaFoldDB" id="A0A841GW15"/>
<feature type="region of interest" description="Disordered" evidence="15">
    <location>
        <begin position="645"/>
        <end position="664"/>
    </location>
</feature>
<comment type="similarity">
    <text evidence="12 13">Belongs to the DnaG primase family.</text>
</comment>
<evidence type="ECO:0000256" key="2">
    <source>
        <dbReference type="ARBA" id="ARBA00022515"/>
    </source>
</evidence>
<dbReference type="NCBIfam" id="TIGR01391">
    <property type="entry name" value="dnaG"/>
    <property type="match status" value="1"/>
</dbReference>
<dbReference type="SUPFAM" id="SSF48024">
    <property type="entry name" value="N-terminal domain of DnaB helicase"/>
    <property type="match status" value="1"/>
</dbReference>
<comment type="catalytic activity">
    <reaction evidence="12">
        <text>ssDNA + n NTP = ssDNA/pppN(pN)n-1 hybrid + (n-1) diphosphate.</text>
        <dbReference type="EC" id="2.7.7.101"/>
    </reaction>
</comment>
<evidence type="ECO:0000256" key="11">
    <source>
        <dbReference type="ARBA" id="ARBA00023163"/>
    </source>
</evidence>
<dbReference type="GO" id="GO:0003678">
    <property type="term" value="F:DNA helicase activity"/>
    <property type="evidence" value="ECO:0007669"/>
    <property type="project" value="InterPro"/>
</dbReference>
<dbReference type="InterPro" id="IPR013264">
    <property type="entry name" value="DNAG_N"/>
</dbReference>
<dbReference type="InterPro" id="IPR006295">
    <property type="entry name" value="DNA_primase_DnaG"/>
</dbReference>
<dbReference type="InterPro" id="IPR002694">
    <property type="entry name" value="Znf_CHC2"/>
</dbReference>
<keyword evidence="1 12" id="KW-0240">DNA-directed RNA polymerase</keyword>
<dbReference type="Gene3D" id="3.90.980.10">
    <property type="entry name" value="DNA primase, catalytic core, N-terminal domain"/>
    <property type="match status" value="1"/>
</dbReference>
<organism evidence="17 18">
    <name type="scientific">Longimicrobium terrae</name>
    <dbReference type="NCBI Taxonomy" id="1639882"/>
    <lineage>
        <taxon>Bacteria</taxon>
        <taxon>Pseudomonadati</taxon>
        <taxon>Gemmatimonadota</taxon>
        <taxon>Longimicrobiia</taxon>
        <taxon>Longimicrobiales</taxon>
        <taxon>Longimicrobiaceae</taxon>
        <taxon>Longimicrobium</taxon>
    </lineage>
</organism>
<dbReference type="EC" id="2.7.7.101" evidence="12"/>
<evidence type="ECO:0000256" key="6">
    <source>
        <dbReference type="ARBA" id="ARBA00022723"/>
    </source>
</evidence>
<feature type="zinc finger region" description="CHC2-type" evidence="12 14">
    <location>
        <begin position="38"/>
        <end position="62"/>
    </location>
</feature>
<dbReference type="InterPro" id="IPR016136">
    <property type="entry name" value="DNA_helicase_N/primase_C"/>
</dbReference>
<evidence type="ECO:0000259" key="16">
    <source>
        <dbReference type="PROSITE" id="PS50880"/>
    </source>
</evidence>
<comment type="function">
    <text evidence="12 13">RNA polymerase that catalyzes the synthesis of short RNA molecules used as primers for DNA polymerase during DNA replication.</text>
</comment>
<evidence type="ECO:0000256" key="3">
    <source>
        <dbReference type="ARBA" id="ARBA00022679"/>
    </source>
</evidence>
<reference evidence="17 18" key="1">
    <citation type="submission" date="2020-08" db="EMBL/GenBank/DDBJ databases">
        <title>Genomic Encyclopedia of Type Strains, Phase IV (KMG-IV): sequencing the most valuable type-strain genomes for metagenomic binning, comparative biology and taxonomic classification.</title>
        <authorList>
            <person name="Goeker M."/>
        </authorList>
    </citation>
    <scope>NUCLEOTIDE SEQUENCE [LARGE SCALE GENOMIC DNA]</scope>
    <source>
        <strain evidence="17 18">DSM 29007</strain>
    </source>
</reference>
<evidence type="ECO:0000256" key="13">
    <source>
        <dbReference type="PIRNR" id="PIRNR002811"/>
    </source>
</evidence>
<dbReference type="InterPro" id="IPR030846">
    <property type="entry name" value="DnaG_bac"/>
</dbReference>
<feature type="compositionally biased region" description="Pro residues" evidence="15">
    <location>
        <begin position="437"/>
        <end position="451"/>
    </location>
</feature>
<feature type="domain" description="Toprim" evidence="16">
    <location>
        <begin position="261"/>
        <end position="340"/>
    </location>
</feature>
<dbReference type="EMBL" id="JACHIA010000003">
    <property type="protein sequence ID" value="MBB6069703.1"/>
    <property type="molecule type" value="Genomic_DNA"/>
</dbReference>
<dbReference type="Proteomes" id="UP000582837">
    <property type="component" value="Unassembled WGS sequence"/>
</dbReference>
<keyword evidence="10 12" id="KW-0238">DNA-binding</keyword>
<dbReference type="InterPro" id="IPR050219">
    <property type="entry name" value="DnaG_primase"/>
</dbReference>
<dbReference type="PANTHER" id="PTHR30313:SF2">
    <property type="entry name" value="DNA PRIMASE"/>
    <property type="match status" value="1"/>
</dbReference>
<evidence type="ECO:0000313" key="17">
    <source>
        <dbReference type="EMBL" id="MBB6069703.1"/>
    </source>
</evidence>
<dbReference type="SMART" id="SM00400">
    <property type="entry name" value="ZnF_CHCC"/>
    <property type="match status" value="1"/>
</dbReference>
<dbReference type="SUPFAM" id="SSF57783">
    <property type="entry name" value="Zinc beta-ribbon"/>
    <property type="match status" value="1"/>
</dbReference>
<evidence type="ECO:0000313" key="18">
    <source>
        <dbReference type="Proteomes" id="UP000582837"/>
    </source>
</evidence>
<feature type="region of interest" description="Disordered" evidence="15">
    <location>
        <begin position="430"/>
        <end position="508"/>
    </location>
</feature>
<comment type="caution">
    <text evidence="17">The sequence shown here is derived from an EMBL/GenBank/DDBJ whole genome shotgun (WGS) entry which is preliminary data.</text>
</comment>
<dbReference type="GO" id="GO:0005524">
    <property type="term" value="F:ATP binding"/>
    <property type="evidence" value="ECO:0007669"/>
    <property type="project" value="InterPro"/>
</dbReference>
<dbReference type="SMART" id="SM00493">
    <property type="entry name" value="TOPRIM"/>
    <property type="match status" value="1"/>
</dbReference>
<protein>
    <recommendedName>
        <fullName evidence="12 13">DNA primase</fullName>
        <ecNumber evidence="12">2.7.7.101</ecNumber>
    </recommendedName>
</protein>
<keyword evidence="7 12" id="KW-0863">Zinc-finger</keyword>
<evidence type="ECO:0000256" key="7">
    <source>
        <dbReference type="ARBA" id="ARBA00022771"/>
    </source>
</evidence>
<evidence type="ECO:0000256" key="15">
    <source>
        <dbReference type="SAM" id="MobiDB-lite"/>
    </source>
</evidence>
<gene>
    <name evidence="12" type="primary">dnaG</name>
    <name evidence="17" type="ORF">HNQ61_001320</name>
</gene>
<keyword evidence="6 12" id="KW-0479">Metal-binding</keyword>
<name>A0A841GW15_9BACT</name>
<dbReference type="PANTHER" id="PTHR30313">
    <property type="entry name" value="DNA PRIMASE"/>
    <property type="match status" value="1"/>
</dbReference>
<dbReference type="GO" id="GO:0005737">
    <property type="term" value="C:cytoplasm"/>
    <property type="evidence" value="ECO:0007669"/>
    <property type="project" value="TreeGrafter"/>
</dbReference>
<dbReference type="GO" id="GO:0003899">
    <property type="term" value="F:DNA-directed RNA polymerase activity"/>
    <property type="evidence" value="ECO:0007669"/>
    <property type="project" value="UniProtKB-UniRule"/>
</dbReference>
<keyword evidence="18" id="KW-1185">Reference proteome</keyword>
<evidence type="ECO:0000256" key="12">
    <source>
        <dbReference type="HAMAP-Rule" id="MF_00974"/>
    </source>
</evidence>
<keyword evidence="3 12" id="KW-0808">Transferase</keyword>
<dbReference type="GO" id="GO:0003677">
    <property type="term" value="F:DNA binding"/>
    <property type="evidence" value="ECO:0007669"/>
    <property type="project" value="UniProtKB-KW"/>
</dbReference>
<comment type="subunit">
    <text evidence="12">Monomer. Interacts with DnaB.</text>
</comment>
<dbReference type="Pfam" id="PF01807">
    <property type="entry name" value="Zn_ribbon_DnaG"/>
    <property type="match status" value="1"/>
</dbReference>
<dbReference type="InterPro" id="IPR006171">
    <property type="entry name" value="TOPRIM_dom"/>
</dbReference>
<proteinExistence type="inferred from homology"/>
<keyword evidence="9" id="KW-0460">Magnesium</keyword>
<evidence type="ECO:0000256" key="9">
    <source>
        <dbReference type="ARBA" id="ARBA00022842"/>
    </source>
</evidence>
<dbReference type="CDD" id="cd03364">
    <property type="entry name" value="TOPRIM_DnaG_primases"/>
    <property type="match status" value="1"/>
</dbReference>
<keyword evidence="8 12" id="KW-0862">Zinc</keyword>
<keyword evidence="2 12" id="KW-0639">Primosome</keyword>
<dbReference type="InterPro" id="IPR034151">
    <property type="entry name" value="TOPRIM_DnaG_bac"/>
</dbReference>
<dbReference type="RefSeq" id="WP_170036207.1">
    <property type="nucleotide sequence ID" value="NZ_JABDTL010000002.1"/>
</dbReference>
<evidence type="ECO:0000256" key="4">
    <source>
        <dbReference type="ARBA" id="ARBA00022695"/>
    </source>
</evidence>
<dbReference type="Gene3D" id="1.10.860.10">
    <property type="entry name" value="DNAb Helicase, Chain A"/>
    <property type="match status" value="1"/>
</dbReference>
<dbReference type="PROSITE" id="PS50880">
    <property type="entry name" value="TOPRIM"/>
    <property type="match status" value="1"/>
</dbReference>
<dbReference type="GO" id="GO:0008270">
    <property type="term" value="F:zinc ion binding"/>
    <property type="evidence" value="ECO:0007669"/>
    <property type="project" value="UniProtKB-UniRule"/>
</dbReference>
<comment type="cofactor">
    <cofactor evidence="12 13 14">
        <name>Zn(2+)</name>
        <dbReference type="ChEBI" id="CHEBI:29105"/>
    </cofactor>
    <text evidence="12 13 14">Binds 1 zinc ion per monomer.</text>
</comment>
<evidence type="ECO:0000256" key="14">
    <source>
        <dbReference type="PIRSR" id="PIRSR002811-1"/>
    </source>
</evidence>